<dbReference type="Proteomes" id="UP000480684">
    <property type="component" value="Unassembled WGS sequence"/>
</dbReference>
<dbReference type="SUPFAM" id="SSF51120">
    <property type="entry name" value="beta-Roll"/>
    <property type="match status" value="1"/>
</dbReference>
<organism evidence="2 3">
    <name type="scientific">Magnetospirillum aberrantis SpK</name>
    <dbReference type="NCBI Taxonomy" id="908842"/>
    <lineage>
        <taxon>Bacteria</taxon>
        <taxon>Pseudomonadati</taxon>
        <taxon>Pseudomonadota</taxon>
        <taxon>Alphaproteobacteria</taxon>
        <taxon>Rhodospirillales</taxon>
        <taxon>Rhodospirillaceae</taxon>
        <taxon>Magnetospirillum</taxon>
    </lineage>
</organism>
<reference evidence="2 3" key="1">
    <citation type="submission" date="2020-02" db="EMBL/GenBank/DDBJ databases">
        <authorList>
            <person name="Dziuba M."/>
            <person name="Kuznetsov B."/>
            <person name="Mardanov A."/>
            <person name="Ravin N."/>
            <person name="Grouzdev D."/>
        </authorList>
    </citation>
    <scope>NUCLEOTIDE SEQUENCE [LARGE SCALE GENOMIC DNA]</scope>
    <source>
        <strain evidence="2 3">SpK</strain>
    </source>
</reference>
<evidence type="ECO:0000313" key="3">
    <source>
        <dbReference type="Proteomes" id="UP000480684"/>
    </source>
</evidence>
<sequence length="138" mass="14605">AGHASETLLGTSAADVYVCGGGSNADLIDNRGHASDGDKVLYTSGITQDQLWFRQVGSDLEVSIIGTSDTVTIQAWYNSASNHVSRFELADGSFLVDSHVQNLVSAMAAMSPPSSGQTCLTSDQYQQLSPIIAANWQH</sequence>
<evidence type="ECO:0000313" key="2">
    <source>
        <dbReference type="EMBL" id="NFV79073.1"/>
    </source>
</evidence>
<dbReference type="InterPro" id="IPR011049">
    <property type="entry name" value="Serralysin-like_metalloprot_C"/>
</dbReference>
<dbReference type="InterPro" id="IPR010566">
    <property type="entry name" value="Haemolys_ca-bd"/>
</dbReference>
<evidence type="ECO:0000259" key="1">
    <source>
        <dbReference type="Pfam" id="PF06594"/>
    </source>
</evidence>
<feature type="domain" description="Haemolysin-type calcium binding-related" evidence="1">
    <location>
        <begin position="59"/>
        <end position="93"/>
    </location>
</feature>
<feature type="non-terminal residue" evidence="2">
    <location>
        <position position="1"/>
    </location>
</feature>
<gene>
    <name evidence="2" type="ORF">G4223_02960</name>
</gene>
<comment type="caution">
    <text evidence="2">The sequence shown here is derived from an EMBL/GenBank/DDBJ whole genome shotgun (WGS) entry which is preliminary data.</text>
</comment>
<proteinExistence type="predicted"/>
<dbReference type="RefSeq" id="WP_205762352.1">
    <property type="nucleotide sequence ID" value="NZ_JAAIYP010000010.1"/>
</dbReference>
<protein>
    <recommendedName>
        <fullName evidence="1">Haemolysin-type calcium binding-related domain-containing protein</fullName>
    </recommendedName>
</protein>
<accession>A0A7C9UXI3</accession>
<dbReference type="EMBL" id="JAAIYP010000010">
    <property type="protein sequence ID" value="NFV79073.1"/>
    <property type="molecule type" value="Genomic_DNA"/>
</dbReference>
<dbReference type="Pfam" id="PF06594">
    <property type="entry name" value="HCBP_related"/>
    <property type="match status" value="1"/>
</dbReference>
<name>A0A7C9UXI3_9PROT</name>
<dbReference type="AlphaFoldDB" id="A0A7C9UXI3"/>
<keyword evidence="3" id="KW-1185">Reference proteome</keyword>